<proteinExistence type="predicted"/>
<dbReference type="InterPro" id="IPR050708">
    <property type="entry name" value="T6SS_VgrG/RHS"/>
</dbReference>
<dbReference type="STRING" id="634771.SAMN04488128_105155"/>
<dbReference type="Pfam" id="PF13385">
    <property type="entry name" value="Laminin_G_3"/>
    <property type="match status" value="1"/>
</dbReference>
<sequence length="2725" mass="301964">MSLYRNMKTWVSCLITALLLLWAGAAHAAIEPYQQQLSGKLKKGDTLLVKDEKFENPAYDWQTIRNYGVLDRITFTVNPDTLVTFSKNFSCKIDLKIEYWSSPGQDNPITLPHIPLTIRYDTAAGAVYQLSDQYDFKNAYKIKITVNDISSAELGELPPVFLLKAQVVVNRDYLPQKEHTLEPVVSMVPAGTASRTTTTAFAAANANAGAGQVQISWDANGAQKFDLEWTFVDEESTIGRSLEQNPNQPEATLAIIFRNNSSRVTVMENSYRIPVTQQYKFLLVRIRTVDESDQFRTEGPWVYTCKLDGVQQPGVIALDAAWHRPALNWQYSVSFAEDGKRKEVMSYLDGTLRNRQTVTLNNSDQVAVAAESVLDQFGRPVASILPAPLAANKIDYYPLLNKNTSGGAYTAANIFKGLTGNCIGKPDPLNTSSGAAYYYSPANQTLGGDFRKYIPDAEGYPLAITSYTPDNTGRISQQGGVGPALQPDPIPANSHATRYYYGKPEQWELDRLFGNDAGYANHYLKNMVVDPNGEVSISYQNAAGKTVATALTGTNPNTSLLPLASRPAAVRSTVTLLQPGRFVFDPQLLKLTASTTYLASVPNVTDNLKFSMPSLIKRYQQNGVSICSNCYYELKVVVADDCNNKLVEMTNMKTGKELSDCSATADYTNTIAVPVNKVGEYYITFELALNPKVIAAYTEDFIARNTNLKTHFQFVMEALAKEDFSGCFAECTTCKTALGQKTDFVNALRDRLQRNGVDVTTNAAVVNTWAQGLYDALYANCQTLRANCMTSPCDRLERALKADVTPGGQFALFAEDGTPKDSAVNVVFNYWRTVFPVQAQGSADYEREKIELEDGSYISPHDAGFGWTSVKRYWKPEWAAKFIIYHPEYCALTYCRNNSSYIGWDQRLREIHTSAADIPVVAPGKQYSYTNGDWLVDADPFFKGPGSSKVDAFRADLNNYSRNILGVTDNRLNNKHLSAYVDYQLYCADSLGATNVNGTGYGDHRWNNCTPAASCRVPDREWQQYVEYYLQVKEKYSQQFRNEGPCKGQCVVGGYPGVSKGSTASVADLCAQFDVGMFSYYEFTPPDDIHPLCYLEKVSGPPIPKGITLIVNLFDPGGTPTLVDTELFTYNSPTRKIVILPSNPYRTLELSCTGYVVDPDSACPATFKGKISHVNNLAFKAAASVNLDSSLNAGKDSIRVHLSRSCAANVQSLLTALSTRFTDMRADSQALFRARLEEVCRNGGDSVHVNGSSSVRPGRVNADGDATFEQVMRRYLGSFSLDANPWMQDALYPYETPVQSVARAISNTNEGICARLNAYIAEKNSTQPAATLYNFLVGKFGVNMTLTEPELNALVKGCTNCRHLLDREMKLPVFLDGNAGGWISAATFNAAHAAFNTTFGGAPNTSHVNYEDVYRNFMNQRFGFTLSYLEYQTYRQKLESAPQEILCNNPVYDVVPVDPYQCMLELTDGAVIGASRLYGTYVDSVRRAFRNEYVLLCGGVQPKVTLETSQQHYHYTLYYYDQAGSLVRTVPPEGVDIITDQQVLDRIDQARRVDYSSCSYNGPVANTNPQAALDMLSASVTNTANRSVEFWLHSDNGSASQVITPAGSNKIYFYLCQSDKYLNVSIYNLAYPSQTNVDILSSKHVTVDLSTILPLGQFTHVVVQGANLSDPSAALNIFVNGRAFAPLADPLPTACEWTIGIGSNGNATFTTDLTHLKQLRVYTRQLSGTEITANAQEVCMGMAPAYSTALLRDTMIWARLNTPQPGSPTTVPGQGTTEGQILAVYPRHRLTTDYAYNSLGQVVQQRSPDAGMSYFWYDYKGRLVASRNAVQVEKPNQYSYTVYDFLGRITEVGERLNARNLGVPDFISQSILNDFDLSGTKSQITNTYYDMPLLSATYGQANLRKRVSASLYRDTPQSAAVGSYYSYDAIGNVKTLWQQLYSLYEMKQTDYNYDLVSGKVNAVRYQFGKPDQFFYNYEYDAENRLIGAYSNVTHAGDGWKIFSSNGANRNANYRYYLHGPLARTEIGKEVQGIDYAYTLQGWLKGINGTGLTPAQDIGQDGATGGRSTFAPDVMGYSLDYFTGDYKPIDNSVNALAMKYAPSASDITGHNLFNGNISRTTLALSKLNNGVPVGYSYRYDQLNRLVRMRQHQAPAGTTTWGFAQSVEDFKEDISYDGNGNILSYLRNGTRDTSVSMDNLTYYYPLNSDGKLVSNQLRHVKDAVADPVYKSDIDNMSDDNYLYDNIGNLVKDRAAGIRVSWNLYGKISSILFDDNSSLVYKYDASGNRTYKSFQKNGAITRTWYSRDAQGNALAVYSDNGGSQIYWKEQQLYGSSRLGMWMPEMVVSGGTIGNAITLWGQTNLMRYELSNHLGNVMATISDTKTGSAATVYSAVDYAPFGMQMVGRKWSLSGGYRYGFNGKENDNEVKGEGNQQDYGMRIYDPRVGKFLSVDPLSPKYPMLTPYQFASNRPIDGVDIDGKEWGQETIIGYDFDAGLTLMTSNILRIKIVNDSKLITSPDIIKAKAELFAKSIEDKFTNFHPPMLMPSELTKTAVVLDFTPPDPNDGNIAYLYFDDRKTTVKQKTIGNTIFTTTSVDAGVTRGEINGFEMRIGITIDGKPVPDKDLILTFQHEVGHSGGLSHPWSLSKEEAQYMPELDQNGVSPSRELIKTNLMNSGENPNGNLRDNNGTVLTNDQLNTINRNVNKKSLWSAEELKKIPANNTNSKSQ</sequence>
<organism evidence="2 3">
    <name type="scientific">Chitinophaga eiseniae</name>
    <dbReference type="NCBI Taxonomy" id="634771"/>
    <lineage>
        <taxon>Bacteria</taxon>
        <taxon>Pseudomonadati</taxon>
        <taxon>Bacteroidota</taxon>
        <taxon>Chitinophagia</taxon>
        <taxon>Chitinophagales</taxon>
        <taxon>Chitinophagaceae</taxon>
        <taxon>Chitinophaga</taxon>
    </lineage>
</organism>
<reference evidence="3" key="1">
    <citation type="submission" date="2017-02" db="EMBL/GenBank/DDBJ databases">
        <authorList>
            <person name="Varghese N."/>
            <person name="Submissions S."/>
        </authorList>
    </citation>
    <scope>NUCLEOTIDE SEQUENCE [LARGE SCALE GENOMIC DNA]</scope>
    <source>
        <strain evidence="3">DSM 22224</strain>
    </source>
</reference>
<dbReference type="GO" id="GO:0004553">
    <property type="term" value="F:hydrolase activity, hydrolyzing O-glycosyl compounds"/>
    <property type="evidence" value="ECO:0007669"/>
    <property type="project" value="UniProtKB-ARBA"/>
</dbReference>
<dbReference type="PANTHER" id="PTHR32305">
    <property type="match status" value="1"/>
</dbReference>
<dbReference type="GO" id="GO:0005975">
    <property type="term" value="P:carbohydrate metabolic process"/>
    <property type="evidence" value="ECO:0007669"/>
    <property type="project" value="UniProtKB-ARBA"/>
</dbReference>
<dbReference type="InterPro" id="IPR022385">
    <property type="entry name" value="Rhs_assc_core"/>
</dbReference>
<dbReference type="SUPFAM" id="SSF49899">
    <property type="entry name" value="Concanavalin A-like lectins/glucanases"/>
    <property type="match status" value="1"/>
</dbReference>
<feature type="chain" id="PRO_5013250539" evidence="1">
    <location>
        <begin position="29"/>
        <end position="2725"/>
    </location>
</feature>
<dbReference type="NCBIfam" id="TIGR03696">
    <property type="entry name" value="Rhs_assc_core"/>
    <property type="match status" value="1"/>
</dbReference>
<dbReference type="Proteomes" id="UP000190367">
    <property type="component" value="Unassembled WGS sequence"/>
</dbReference>
<dbReference type="PANTHER" id="PTHR32305:SF15">
    <property type="entry name" value="PROTEIN RHSA-RELATED"/>
    <property type="match status" value="1"/>
</dbReference>
<dbReference type="Gene3D" id="2.180.10.10">
    <property type="entry name" value="RHS repeat-associated core"/>
    <property type="match status" value="1"/>
</dbReference>
<evidence type="ECO:0000313" key="3">
    <source>
        <dbReference type="Proteomes" id="UP000190367"/>
    </source>
</evidence>
<keyword evidence="1" id="KW-0732">Signal</keyword>
<dbReference type="InterPro" id="IPR013320">
    <property type="entry name" value="ConA-like_dom_sf"/>
</dbReference>
<evidence type="ECO:0000313" key="2">
    <source>
        <dbReference type="EMBL" id="SKA40258.1"/>
    </source>
</evidence>
<gene>
    <name evidence="2" type="ORF">SAMN04488128_105155</name>
</gene>
<evidence type="ECO:0000256" key="1">
    <source>
        <dbReference type="SAM" id="SignalP"/>
    </source>
</evidence>
<name>A0A1T4TIX7_9BACT</name>
<keyword evidence="3" id="KW-1185">Reference proteome</keyword>
<dbReference type="EMBL" id="FUWZ01000005">
    <property type="protein sequence ID" value="SKA40258.1"/>
    <property type="molecule type" value="Genomic_DNA"/>
</dbReference>
<accession>A0A1T4TIX7</accession>
<feature type="signal peptide" evidence="1">
    <location>
        <begin position="1"/>
        <end position="28"/>
    </location>
</feature>
<protein>
    <submittedName>
        <fullName evidence="2">RHS repeat-associated core domain-containing protein</fullName>
    </submittedName>
</protein>